<sequence>MDPLLVGIDFGTTNSSVAVLDPVQNRVHMKRLDEGETPYLIRTILSKGTEGDWIIGNQAAALGKLRDRSVLSLKTELRRSPDFSLRVDGQDVPLVECISRFLMELLDEAGIPEPESIDRLALSVPVNYDDRRKAIMEQAAVNIGVEPSRIWFLDEPVSVLWDCRIIPSRYALVFDFGGGTLDMAIMDKEASEKHRQAIVHHPYFDPDDNDSNRYHGKVVTKLGLDLGGDDLDDCLVKLFVERGKAQGNPVCDSIALELFEDPERLHKLKSHPQYTFYHQMKSIAEQVKRRLSTEESVTVDVPPLMPGVDHGIKDVTITAEQFYLATEKPRETLMKGLTELARKFNEATRLTRRDIGAVLLSGGSSLVPFVPDVLEELFPNARIVWDEEHLQTRIARGNARYTRSEDEWIVGDVVNASIGIYNHAGKETIEIIAADDTYPIKKQKRVATTKPNQTKIEIAPMVKAQGSDRYEPLQKYGRPILWRMNIRAHPGTHDVNRLTITYAIDKSQRLRVSAYDNLFKSEVGVEEVELADSGWNVRLDRK</sequence>
<dbReference type="PANTHER" id="PTHR19375">
    <property type="entry name" value="HEAT SHOCK PROTEIN 70KDA"/>
    <property type="match status" value="1"/>
</dbReference>
<proteinExistence type="inferred from homology"/>
<comment type="similarity">
    <text evidence="4">Belongs to the heat shock protein 70 family.</text>
</comment>
<dbReference type="Gene3D" id="3.30.420.40">
    <property type="match status" value="2"/>
</dbReference>
<dbReference type="RefSeq" id="WP_138196333.1">
    <property type="nucleotide sequence ID" value="NZ_VCIW01000016.1"/>
</dbReference>
<keyword evidence="3" id="KW-0143">Chaperone</keyword>
<keyword evidence="2 4" id="KW-0067">ATP-binding</keyword>
<dbReference type="SUPFAM" id="SSF100920">
    <property type="entry name" value="Heat shock protein 70kD (HSP70), peptide-binding domain"/>
    <property type="match status" value="1"/>
</dbReference>
<accession>A0A5R9G562</accession>
<dbReference type="Gene3D" id="3.90.640.10">
    <property type="entry name" value="Actin, Chain A, domain 4"/>
    <property type="match status" value="1"/>
</dbReference>
<gene>
    <name evidence="5" type="ORF">FE782_21135</name>
</gene>
<dbReference type="InterPro" id="IPR043129">
    <property type="entry name" value="ATPase_NBD"/>
</dbReference>
<dbReference type="EMBL" id="VCIW01000016">
    <property type="protein sequence ID" value="TLS50179.1"/>
    <property type="molecule type" value="Genomic_DNA"/>
</dbReference>
<keyword evidence="6" id="KW-1185">Reference proteome</keyword>
<evidence type="ECO:0000256" key="1">
    <source>
        <dbReference type="ARBA" id="ARBA00022741"/>
    </source>
</evidence>
<dbReference type="Proteomes" id="UP000309676">
    <property type="component" value="Unassembled WGS sequence"/>
</dbReference>
<evidence type="ECO:0000256" key="3">
    <source>
        <dbReference type="ARBA" id="ARBA00023186"/>
    </source>
</evidence>
<organism evidence="5 6">
    <name type="scientific">Paenibacillus antri</name>
    <dbReference type="NCBI Taxonomy" id="2582848"/>
    <lineage>
        <taxon>Bacteria</taxon>
        <taxon>Bacillati</taxon>
        <taxon>Bacillota</taxon>
        <taxon>Bacilli</taxon>
        <taxon>Bacillales</taxon>
        <taxon>Paenibacillaceae</taxon>
        <taxon>Paenibacillus</taxon>
    </lineage>
</organism>
<dbReference type="GO" id="GO:0005524">
    <property type="term" value="F:ATP binding"/>
    <property type="evidence" value="ECO:0007669"/>
    <property type="project" value="UniProtKB-KW"/>
</dbReference>
<dbReference type="AlphaFoldDB" id="A0A5R9G562"/>
<protein>
    <submittedName>
        <fullName evidence="5">Hsp70 family protein</fullName>
    </submittedName>
</protein>
<keyword evidence="1 4" id="KW-0547">Nucleotide-binding</keyword>
<dbReference type="SUPFAM" id="SSF53067">
    <property type="entry name" value="Actin-like ATPase domain"/>
    <property type="match status" value="2"/>
</dbReference>
<evidence type="ECO:0000256" key="4">
    <source>
        <dbReference type="RuleBase" id="RU003322"/>
    </source>
</evidence>
<dbReference type="InterPro" id="IPR029047">
    <property type="entry name" value="HSP70_peptide-bd_sf"/>
</dbReference>
<dbReference type="Pfam" id="PF00012">
    <property type="entry name" value="HSP70"/>
    <property type="match status" value="1"/>
</dbReference>
<dbReference type="InterPro" id="IPR013126">
    <property type="entry name" value="Hsp_70_fam"/>
</dbReference>
<evidence type="ECO:0000313" key="5">
    <source>
        <dbReference type="EMBL" id="TLS50179.1"/>
    </source>
</evidence>
<dbReference type="Gene3D" id="2.60.34.10">
    <property type="entry name" value="Substrate Binding Domain Of DNAk, Chain A, domain 1"/>
    <property type="match status" value="1"/>
</dbReference>
<name>A0A5R9G562_9BACL</name>
<evidence type="ECO:0000313" key="6">
    <source>
        <dbReference type="Proteomes" id="UP000309676"/>
    </source>
</evidence>
<dbReference type="PRINTS" id="PR00301">
    <property type="entry name" value="HEATSHOCK70"/>
</dbReference>
<dbReference type="GO" id="GO:0140662">
    <property type="term" value="F:ATP-dependent protein folding chaperone"/>
    <property type="evidence" value="ECO:0007669"/>
    <property type="project" value="InterPro"/>
</dbReference>
<comment type="caution">
    <text evidence="5">The sequence shown here is derived from an EMBL/GenBank/DDBJ whole genome shotgun (WGS) entry which is preliminary data.</text>
</comment>
<reference evidence="5 6" key="1">
    <citation type="submission" date="2019-05" db="EMBL/GenBank/DDBJ databases">
        <authorList>
            <person name="Narsing Rao M.P."/>
            <person name="Li W.J."/>
        </authorList>
    </citation>
    <scope>NUCLEOTIDE SEQUENCE [LARGE SCALE GENOMIC DNA]</scope>
    <source>
        <strain evidence="5 6">SYSU_K30003</strain>
    </source>
</reference>
<dbReference type="OrthoDB" id="499700at2"/>
<evidence type="ECO:0000256" key="2">
    <source>
        <dbReference type="ARBA" id="ARBA00022840"/>
    </source>
</evidence>